<dbReference type="GO" id="GO:0005829">
    <property type="term" value="C:cytosol"/>
    <property type="evidence" value="ECO:0007669"/>
    <property type="project" value="TreeGrafter"/>
</dbReference>
<gene>
    <name evidence="6" type="ORF">BTN49_0247</name>
</gene>
<evidence type="ECO:0000259" key="5">
    <source>
        <dbReference type="SMART" id="SM00945"/>
    </source>
</evidence>
<evidence type="ECO:0000256" key="3">
    <source>
        <dbReference type="ARBA" id="ARBA00023186"/>
    </source>
</evidence>
<feature type="compositionally biased region" description="Basic and acidic residues" evidence="4">
    <location>
        <begin position="99"/>
        <end position="127"/>
    </location>
</feature>
<comment type="caution">
    <text evidence="6">The sequence shown here is derived from an EMBL/GenBank/DDBJ whole genome shotgun (WGS) entry which is preliminary data.</text>
</comment>
<feature type="compositionally biased region" description="Polar residues" evidence="4">
    <location>
        <begin position="133"/>
        <end position="151"/>
    </location>
</feature>
<feature type="region of interest" description="Disordered" evidence="4">
    <location>
        <begin position="99"/>
        <end position="157"/>
    </location>
</feature>
<dbReference type="GO" id="GO:0034057">
    <property type="term" value="F:RNA strand-exchange activity"/>
    <property type="evidence" value="ECO:0007669"/>
    <property type="project" value="InterPro"/>
</dbReference>
<name>A0A2A5T7C6_9GAMM</name>
<dbReference type="InterPro" id="IPR023529">
    <property type="entry name" value="ProQ"/>
</dbReference>
<dbReference type="Proteomes" id="UP000219020">
    <property type="component" value="Unassembled WGS sequence"/>
</dbReference>
<dbReference type="InterPro" id="IPR036442">
    <property type="entry name" value="ProQ/FinO_sf"/>
</dbReference>
<organism evidence="6 7">
    <name type="scientific">Candidatus Enterovibrio escicola</name>
    <dbReference type="NCBI Taxonomy" id="1927127"/>
    <lineage>
        <taxon>Bacteria</taxon>
        <taxon>Pseudomonadati</taxon>
        <taxon>Pseudomonadota</taxon>
        <taxon>Gammaproteobacteria</taxon>
        <taxon>Vibrionales</taxon>
        <taxon>Vibrionaceae</taxon>
        <taxon>Enterovibrio</taxon>
    </lineage>
</organism>
<dbReference type="Gene3D" id="1.10.1710.10">
    <property type="entry name" value="ProQ/FinO domain"/>
    <property type="match status" value="1"/>
</dbReference>
<keyword evidence="2" id="KW-0694">RNA-binding</keyword>
<keyword evidence="7" id="KW-1185">Reference proteome</keyword>
<dbReference type="PANTHER" id="PTHR38106:SF1">
    <property type="entry name" value="RNA CHAPERONE PROQ"/>
    <property type="match status" value="1"/>
</dbReference>
<dbReference type="AlphaFoldDB" id="A0A2A5T7C6"/>
<sequence>MKKTEKFANSRQVIVYIAERFPKCFTLGSEVRPLKIGIFQDLSVRLADDPKVSKTQLRGALRQYTSSWRYLSGAKVGAIRVDLDGKDCGKLEEDHIEHAKTSLAESKARASERRKDKAIKQGDKEVNGKVNKTPKSNESTDNQTKYQPSKGKNTKLK</sequence>
<dbReference type="SUPFAM" id="SSF48657">
    <property type="entry name" value="FinO-like"/>
    <property type="match status" value="1"/>
</dbReference>
<feature type="domain" description="ProQ/FinO" evidence="5">
    <location>
        <begin position="5"/>
        <end position="119"/>
    </location>
</feature>
<evidence type="ECO:0000313" key="7">
    <source>
        <dbReference type="Proteomes" id="UP000219020"/>
    </source>
</evidence>
<keyword evidence="3" id="KW-0143">Chaperone</keyword>
<keyword evidence="1" id="KW-0963">Cytoplasm</keyword>
<dbReference type="EMBL" id="NBYY01000006">
    <property type="protein sequence ID" value="PCS24054.1"/>
    <property type="molecule type" value="Genomic_DNA"/>
</dbReference>
<evidence type="ECO:0000313" key="6">
    <source>
        <dbReference type="EMBL" id="PCS24054.1"/>
    </source>
</evidence>
<reference evidence="7" key="1">
    <citation type="submission" date="2017-04" db="EMBL/GenBank/DDBJ databases">
        <title>Genome evolution of the luminous symbionts of deep sea anglerfish.</title>
        <authorList>
            <person name="Hendry T.A."/>
        </authorList>
    </citation>
    <scope>NUCLEOTIDE SEQUENCE [LARGE SCALE GENOMIC DNA]</scope>
</reference>
<dbReference type="InterPro" id="IPR016103">
    <property type="entry name" value="ProQ/FinO"/>
</dbReference>
<dbReference type="GO" id="GO:0033592">
    <property type="term" value="F:RNA strand annealing activity"/>
    <property type="evidence" value="ECO:0007669"/>
    <property type="project" value="InterPro"/>
</dbReference>
<evidence type="ECO:0000256" key="4">
    <source>
        <dbReference type="SAM" id="MobiDB-lite"/>
    </source>
</evidence>
<dbReference type="GO" id="GO:0010608">
    <property type="term" value="P:post-transcriptional regulation of gene expression"/>
    <property type="evidence" value="ECO:0007669"/>
    <property type="project" value="InterPro"/>
</dbReference>
<proteinExistence type="predicted"/>
<evidence type="ECO:0000256" key="1">
    <source>
        <dbReference type="ARBA" id="ARBA00022490"/>
    </source>
</evidence>
<dbReference type="SMART" id="SM00945">
    <property type="entry name" value="ProQ"/>
    <property type="match status" value="1"/>
</dbReference>
<dbReference type="Pfam" id="PF04352">
    <property type="entry name" value="ProQ"/>
    <property type="match status" value="1"/>
</dbReference>
<evidence type="ECO:0000256" key="2">
    <source>
        <dbReference type="ARBA" id="ARBA00022884"/>
    </source>
</evidence>
<dbReference type="NCBIfam" id="NF003434">
    <property type="entry name" value="PRK04950.1"/>
    <property type="match status" value="1"/>
</dbReference>
<accession>A0A2A5T7C6</accession>
<dbReference type="PANTHER" id="PTHR38106">
    <property type="entry name" value="RNA CHAPERONE PROQ"/>
    <property type="match status" value="1"/>
</dbReference>
<protein>
    <submittedName>
        <fullName evidence="6">ProQ: influences osmotic activation of compatible solute ProP</fullName>
    </submittedName>
</protein>